<dbReference type="InterPro" id="IPR002937">
    <property type="entry name" value="Amino_oxidase"/>
</dbReference>
<dbReference type="InParanoid" id="I2H9W1"/>
<dbReference type="UniPathway" id="UPA00251">
    <property type="reaction ID" value="UER00324"/>
</dbReference>
<dbReference type="PANTHER" id="PTHR42923">
    <property type="entry name" value="PROTOPORPHYRINOGEN OXIDASE"/>
    <property type="match status" value="1"/>
</dbReference>
<dbReference type="PANTHER" id="PTHR42923:SF3">
    <property type="entry name" value="PROTOPORPHYRINOGEN OXIDASE"/>
    <property type="match status" value="1"/>
</dbReference>
<evidence type="ECO:0000256" key="3">
    <source>
        <dbReference type="ARBA" id="ARBA00010551"/>
    </source>
</evidence>
<dbReference type="Pfam" id="PF01593">
    <property type="entry name" value="Amino_oxidase"/>
    <property type="match status" value="1"/>
</dbReference>
<dbReference type="KEGG" id="tbl:TBLA_0J01690"/>
<keyword evidence="9 11" id="KW-0627">Porphyrin biosynthesis</keyword>
<keyword evidence="7 11" id="KW-0560">Oxidoreductase</keyword>
<evidence type="ECO:0000256" key="2">
    <source>
        <dbReference type="ARBA" id="ARBA00005073"/>
    </source>
</evidence>
<dbReference type="SUPFAM" id="SSF51905">
    <property type="entry name" value="FAD/NAD(P)-binding domain"/>
    <property type="match status" value="1"/>
</dbReference>
<keyword evidence="5 11" id="KW-0285">Flavoprotein</keyword>
<comment type="function">
    <text evidence="1 11">Catalyzes the 6-electron oxidation of protoporphyrinogen-IX to form protoporphyrin-IX.</text>
</comment>
<dbReference type="GO" id="GO:0005743">
    <property type="term" value="C:mitochondrial inner membrane"/>
    <property type="evidence" value="ECO:0007669"/>
    <property type="project" value="UniProtKB-SubCell"/>
</dbReference>
<comment type="similarity">
    <text evidence="3 11">Belongs to the protoporphyrinogen/coproporphyrinogen oxidase family. Protoporphyrinogen oxidase subfamily.</text>
</comment>
<comment type="catalytic activity">
    <reaction evidence="10 11">
        <text>protoporphyrinogen IX + 3 O2 = protoporphyrin IX + 3 H2O2</text>
        <dbReference type="Rhea" id="RHEA:25576"/>
        <dbReference type="ChEBI" id="CHEBI:15379"/>
        <dbReference type="ChEBI" id="CHEBI:16240"/>
        <dbReference type="ChEBI" id="CHEBI:57306"/>
        <dbReference type="ChEBI" id="CHEBI:57307"/>
        <dbReference type="EC" id="1.3.3.4"/>
    </reaction>
</comment>
<dbReference type="AlphaFoldDB" id="I2H9W1"/>
<evidence type="ECO:0000256" key="9">
    <source>
        <dbReference type="ARBA" id="ARBA00023244"/>
    </source>
</evidence>
<evidence type="ECO:0000256" key="8">
    <source>
        <dbReference type="ARBA" id="ARBA00023133"/>
    </source>
</evidence>
<dbReference type="GeneID" id="14498345"/>
<evidence type="ECO:0000256" key="11">
    <source>
        <dbReference type="RuleBase" id="RU367069"/>
    </source>
</evidence>
<keyword evidence="14" id="KW-1185">Reference proteome</keyword>
<dbReference type="OMA" id="NKITIMM"/>
<dbReference type="GO" id="GO:0004729">
    <property type="term" value="F:oxygen-dependent protoporphyrinogen oxidase activity"/>
    <property type="evidence" value="ECO:0007669"/>
    <property type="project" value="UniProtKB-UniRule"/>
</dbReference>
<dbReference type="OrthoDB" id="438553at2759"/>
<accession>I2H9W1</accession>
<keyword evidence="6 11" id="KW-0274">FAD</keyword>
<dbReference type="EC" id="1.3.3.4" evidence="4 11"/>
<name>I2H9W1_HENB6</name>
<evidence type="ECO:0000256" key="1">
    <source>
        <dbReference type="ARBA" id="ARBA00002600"/>
    </source>
</evidence>
<reference evidence="13 14" key="1">
    <citation type="journal article" date="2011" name="Proc. Natl. Acad. Sci. U.S.A.">
        <title>Evolutionary erosion of yeast sex chromosomes by mating-type switching accidents.</title>
        <authorList>
            <person name="Gordon J.L."/>
            <person name="Armisen D."/>
            <person name="Proux-Wera E."/>
            <person name="Oheigeartaigh S.S."/>
            <person name="Byrne K.P."/>
            <person name="Wolfe K.H."/>
        </authorList>
    </citation>
    <scope>NUCLEOTIDE SEQUENCE [LARGE SCALE GENOMIC DNA]</scope>
    <source>
        <strain evidence="14">ATCC 34711 / CBS 6284 / DSM 70876 / NBRC 10599 / NRRL Y-10934 / UCD 77-7</strain>
    </source>
</reference>
<proteinExistence type="inferred from homology"/>
<dbReference type="RefSeq" id="XP_004182682.1">
    <property type="nucleotide sequence ID" value="XM_004182634.1"/>
</dbReference>
<evidence type="ECO:0000313" key="14">
    <source>
        <dbReference type="Proteomes" id="UP000002866"/>
    </source>
</evidence>
<dbReference type="HOGENOM" id="CLU_009629_1_2_1"/>
<dbReference type="STRING" id="1071380.I2H9W1"/>
<organism evidence="13 14">
    <name type="scientific">Henningerozyma blattae (strain ATCC 34711 / CBS 6284 / DSM 70876 / NBRC 10599 / NRRL Y-10934 / UCD 77-7)</name>
    <name type="common">Yeast</name>
    <name type="synonym">Tetrapisispora blattae</name>
    <dbReference type="NCBI Taxonomy" id="1071380"/>
    <lineage>
        <taxon>Eukaryota</taxon>
        <taxon>Fungi</taxon>
        <taxon>Dikarya</taxon>
        <taxon>Ascomycota</taxon>
        <taxon>Saccharomycotina</taxon>
        <taxon>Saccharomycetes</taxon>
        <taxon>Saccharomycetales</taxon>
        <taxon>Saccharomycetaceae</taxon>
        <taxon>Henningerozyma</taxon>
    </lineage>
</organism>
<dbReference type="SUPFAM" id="SSF54373">
    <property type="entry name" value="FAD-linked reductases, C-terminal domain"/>
    <property type="match status" value="1"/>
</dbReference>
<keyword evidence="8 11" id="KW-0350">Heme biosynthesis</keyword>
<evidence type="ECO:0000256" key="6">
    <source>
        <dbReference type="ARBA" id="ARBA00022827"/>
    </source>
</evidence>
<dbReference type="InterPro" id="IPR036188">
    <property type="entry name" value="FAD/NAD-bd_sf"/>
</dbReference>
<feature type="domain" description="Amine oxidase" evidence="12">
    <location>
        <begin position="18"/>
        <end position="325"/>
    </location>
</feature>
<evidence type="ECO:0000256" key="7">
    <source>
        <dbReference type="ARBA" id="ARBA00023002"/>
    </source>
</evidence>
<dbReference type="Proteomes" id="UP000002866">
    <property type="component" value="Chromosome 10"/>
</dbReference>
<comment type="cofactor">
    <cofactor evidence="11">
        <name>FAD</name>
        <dbReference type="ChEBI" id="CHEBI:57692"/>
    </cofactor>
    <text evidence="11">Binds 1 FAD per subunit.</text>
</comment>
<dbReference type="NCBIfam" id="TIGR00562">
    <property type="entry name" value="proto_IX_ox"/>
    <property type="match status" value="1"/>
</dbReference>
<evidence type="ECO:0000313" key="13">
    <source>
        <dbReference type="EMBL" id="CCH63163.1"/>
    </source>
</evidence>
<protein>
    <recommendedName>
        <fullName evidence="4 11">Protoporphyrinogen oxidase</fullName>
        <ecNumber evidence="4 11">1.3.3.4</ecNumber>
    </recommendedName>
</protein>
<comment type="subcellular location">
    <subcellularLocation>
        <location evidence="11">Mitochondrion inner membrane</location>
    </subcellularLocation>
</comment>
<gene>
    <name evidence="13" type="primary">TBLA0J01690</name>
    <name evidence="13" type="ORF">TBLA_0J01690</name>
</gene>
<sequence>MSLQVPRNGKVCVIGSGVAGLTFSYLLNQLRPDVHIDIYEKQERSGGWLNSHHREVNGSKVMLERGPRTLRGKSDGSIVMIDIMRRLGQLSQVQYVGKKSQANRQFLLNGQGRLVEVPKNWTQFAKFVMDPISGGLVRGMAHDLLHCKRLDRKTYEDESVGQLLARRFGSTEIGDRIISGIYHGIYAGDMNEMSSLHTGRRFVEDEMKYGSFVRGMFSGLGAKPSEILSGELMEYNRSIGGQTQHNWTEFARRVKQSAMLGFAGGLEQYPLALRAYLEKQQQVRLRLGQAVASVLPGTGQNVVVNGVHYDHVRSTLNPSAMAAIFPEIQGLQHGDFKSVSVYIMNVYVPGTNLIRDAIAGFGYLVPQRSSQGDGLLGVIFDSVVERNYLNWQTQLPRHQDDCTKMTLMVGGHYLNKGLHLDLHKCLGHVSNHLGVDLAAYNPVTQNLLARDGIPVFDVGFDKKAARVVEECTRLYAGHVTLGGVGFARGPGVPDVVMHELAAVLHA</sequence>
<comment type="pathway">
    <text evidence="2 11">Porphyrin-containing compound metabolism; protoporphyrin-IX biosynthesis; protoporphyrin-IX from protoporphyrinogen-IX: step 1/1.</text>
</comment>
<dbReference type="EMBL" id="HE806325">
    <property type="protein sequence ID" value="CCH63163.1"/>
    <property type="molecule type" value="Genomic_DNA"/>
</dbReference>
<evidence type="ECO:0000259" key="12">
    <source>
        <dbReference type="Pfam" id="PF01593"/>
    </source>
</evidence>
<dbReference type="eggNOG" id="KOG1276">
    <property type="taxonomic scope" value="Eukaryota"/>
</dbReference>
<dbReference type="GO" id="GO:0006782">
    <property type="term" value="P:protoporphyrinogen IX biosynthetic process"/>
    <property type="evidence" value="ECO:0007669"/>
    <property type="project" value="UniProtKB-UniRule"/>
</dbReference>
<evidence type="ECO:0000256" key="10">
    <source>
        <dbReference type="ARBA" id="ARBA00047554"/>
    </source>
</evidence>
<dbReference type="InterPro" id="IPR050464">
    <property type="entry name" value="Zeta_carotene_desat/Oxidored"/>
</dbReference>
<dbReference type="Gene3D" id="3.50.50.60">
    <property type="entry name" value="FAD/NAD(P)-binding domain"/>
    <property type="match status" value="1"/>
</dbReference>
<evidence type="ECO:0000256" key="4">
    <source>
        <dbReference type="ARBA" id="ARBA00012867"/>
    </source>
</evidence>
<evidence type="ECO:0000256" key="5">
    <source>
        <dbReference type="ARBA" id="ARBA00022630"/>
    </source>
</evidence>
<dbReference type="InterPro" id="IPR004572">
    <property type="entry name" value="Protoporphyrinogen_oxidase"/>
</dbReference>